<dbReference type="GO" id="GO:0003735">
    <property type="term" value="F:structural constituent of ribosome"/>
    <property type="evidence" value="ECO:0007669"/>
    <property type="project" value="InterPro"/>
</dbReference>
<evidence type="ECO:0000256" key="2">
    <source>
        <dbReference type="ARBA" id="ARBA00022730"/>
    </source>
</evidence>
<keyword evidence="3 7" id="KW-0694">RNA-binding</keyword>
<reference evidence="11" key="1">
    <citation type="journal article" date="2015" name="ISME J.">
        <title>Aquifer environment selects for microbial species cohorts in sediment and groundwater.</title>
        <authorList>
            <person name="Hug L.A."/>
            <person name="Thomas B.C."/>
            <person name="Brown C.T."/>
            <person name="Frischkorn K.R."/>
            <person name="Williams K.H."/>
            <person name="Tringe S.G."/>
            <person name="Banfield J.F."/>
        </authorList>
    </citation>
    <scope>NUCLEOTIDE SEQUENCE</scope>
</reference>
<dbReference type="GO" id="GO:0006412">
    <property type="term" value="P:translation"/>
    <property type="evidence" value="ECO:0007669"/>
    <property type="project" value="UniProtKB-UniRule"/>
</dbReference>
<dbReference type="SMART" id="SM01390">
    <property type="entry name" value="Ribosomal_S4"/>
    <property type="match status" value="1"/>
</dbReference>
<dbReference type="PROSITE" id="PS50889">
    <property type="entry name" value="S4"/>
    <property type="match status" value="1"/>
</dbReference>
<dbReference type="PANTHER" id="PTHR11831">
    <property type="entry name" value="30S 40S RIBOSOMAL PROTEIN"/>
    <property type="match status" value="1"/>
</dbReference>
<organism evidence="11">
    <name type="scientific">uncultured Chloroflexi bacterium Rifle_16ft_4_minimus_6153</name>
    <dbReference type="NCBI Taxonomy" id="1665079"/>
    <lineage>
        <taxon>Bacteria</taxon>
        <taxon>Bacillati</taxon>
        <taxon>Chloroflexota</taxon>
        <taxon>environmental samples</taxon>
    </lineage>
</organism>
<feature type="domain" description="Small ribosomal subunit protein uS4 N-terminal" evidence="10">
    <location>
        <begin position="3"/>
        <end position="105"/>
    </location>
</feature>
<dbReference type="NCBIfam" id="NF003717">
    <property type="entry name" value="PRK05327.1"/>
    <property type="match status" value="1"/>
</dbReference>
<dbReference type="Pfam" id="PF01479">
    <property type="entry name" value="S4"/>
    <property type="match status" value="1"/>
</dbReference>
<evidence type="ECO:0000256" key="7">
    <source>
        <dbReference type="HAMAP-Rule" id="MF_01306"/>
    </source>
</evidence>
<comment type="function">
    <text evidence="7">With S5 and S12 plays an important role in translational accuracy.</text>
</comment>
<dbReference type="PANTHER" id="PTHR11831:SF4">
    <property type="entry name" value="SMALL RIBOSOMAL SUBUNIT PROTEIN US4M"/>
    <property type="match status" value="1"/>
</dbReference>
<comment type="subunit">
    <text evidence="7">Part of the 30S ribosomal subunit. Contacts protein S5. The interaction surface between S4 and S5 is involved in control of translational fidelity.</text>
</comment>
<evidence type="ECO:0000313" key="11">
    <source>
        <dbReference type="EMBL" id="AKQ04546.1"/>
    </source>
</evidence>
<gene>
    <name evidence="7 11" type="primary">rpsD</name>
</gene>
<dbReference type="Gene3D" id="1.10.1050.10">
    <property type="entry name" value="Ribosomal Protein S4 Delta 41, Chain A, domain 1"/>
    <property type="match status" value="1"/>
</dbReference>
<dbReference type="InterPro" id="IPR018079">
    <property type="entry name" value="Ribosomal_uS4_CS"/>
</dbReference>
<dbReference type="AlphaFoldDB" id="A0A0H4T9G8"/>
<dbReference type="InterPro" id="IPR002942">
    <property type="entry name" value="S4_RNA-bd"/>
</dbReference>
<dbReference type="InterPro" id="IPR022801">
    <property type="entry name" value="Ribosomal_uS4"/>
</dbReference>
<evidence type="ECO:0000259" key="10">
    <source>
        <dbReference type="SMART" id="SM01390"/>
    </source>
</evidence>
<dbReference type="CDD" id="cd00165">
    <property type="entry name" value="S4"/>
    <property type="match status" value="1"/>
</dbReference>
<sequence>MSKYTGPVCRLCRREGEKLYLKGARCMSQKCPFEKPENRRDFAPGQHGKDGQFRRNRASDYLNQLREKQKARRIYGVLEAQFRRYYKEALRSRGLTGQVLLQLLERRLDNVVYRLGYASSRAQARLLVTHGHFNINGRRTDVPSVLVEPGDVIEVRPGSQSRPYFRDLRAAEEHHTSPSWLNRDLTTLSGRVVNLPARQDVDARLNEQLIVEYYSGR</sequence>
<evidence type="ECO:0000259" key="9">
    <source>
        <dbReference type="SMART" id="SM00363"/>
    </source>
</evidence>
<dbReference type="HAMAP" id="MF_01306_B">
    <property type="entry name" value="Ribosomal_uS4_B"/>
    <property type="match status" value="1"/>
</dbReference>
<dbReference type="Pfam" id="PF00163">
    <property type="entry name" value="Ribosomal_S4"/>
    <property type="match status" value="1"/>
</dbReference>
<keyword evidence="2 7" id="KW-0699">rRNA-binding</keyword>
<evidence type="ECO:0000256" key="5">
    <source>
        <dbReference type="ARBA" id="ARBA00023274"/>
    </source>
</evidence>
<evidence type="ECO:0000256" key="4">
    <source>
        <dbReference type="ARBA" id="ARBA00022980"/>
    </source>
</evidence>
<evidence type="ECO:0000256" key="3">
    <source>
        <dbReference type="ARBA" id="ARBA00022884"/>
    </source>
</evidence>
<keyword evidence="5 7" id="KW-0687">Ribonucleoprotein</keyword>
<dbReference type="PROSITE" id="PS00632">
    <property type="entry name" value="RIBOSOMAL_S4"/>
    <property type="match status" value="1"/>
</dbReference>
<comment type="function">
    <text evidence="7">One of the primary rRNA binding proteins, it binds directly to 16S rRNA where it nucleates assembly of the body of the 30S subunit.</text>
</comment>
<dbReference type="InterPro" id="IPR001912">
    <property type="entry name" value="Ribosomal_uS4_N"/>
</dbReference>
<proteinExistence type="inferred from homology"/>
<dbReference type="GO" id="GO:0019843">
    <property type="term" value="F:rRNA binding"/>
    <property type="evidence" value="ECO:0007669"/>
    <property type="project" value="UniProtKB-UniRule"/>
</dbReference>
<feature type="domain" description="RNA-binding S4" evidence="9">
    <location>
        <begin position="106"/>
        <end position="169"/>
    </location>
</feature>
<evidence type="ECO:0000256" key="8">
    <source>
        <dbReference type="RuleBase" id="RU003699"/>
    </source>
</evidence>
<accession>A0A0H4T9G8</accession>
<dbReference type="FunFam" id="3.10.290.10:FF:000001">
    <property type="entry name" value="30S ribosomal protein S4"/>
    <property type="match status" value="1"/>
</dbReference>
<keyword evidence="4 7" id="KW-0689">Ribosomal protein</keyword>
<protein>
    <recommendedName>
        <fullName evidence="6 7">Small ribosomal subunit protein uS4</fullName>
    </recommendedName>
</protein>
<dbReference type="SUPFAM" id="SSF55174">
    <property type="entry name" value="Alpha-L RNA-binding motif"/>
    <property type="match status" value="1"/>
</dbReference>
<dbReference type="Gene3D" id="3.10.290.10">
    <property type="entry name" value="RNA-binding S4 domain"/>
    <property type="match status" value="1"/>
</dbReference>
<dbReference type="GO" id="GO:0042274">
    <property type="term" value="P:ribosomal small subunit biogenesis"/>
    <property type="evidence" value="ECO:0007669"/>
    <property type="project" value="TreeGrafter"/>
</dbReference>
<comment type="similarity">
    <text evidence="1 7 8">Belongs to the universal ribosomal protein uS4 family.</text>
</comment>
<dbReference type="EMBL" id="KT007044">
    <property type="protein sequence ID" value="AKQ04546.1"/>
    <property type="molecule type" value="Genomic_DNA"/>
</dbReference>
<dbReference type="InterPro" id="IPR005709">
    <property type="entry name" value="Ribosomal_uS4_bac-type"/>
</dbReference>
<dbReference type="SMART" id="SM00363">
    <property type="entry name" value="S4"/>
    <property type="match status" value="1"/>
</dbReference>
<dbReference type="GO" id="GO:0015935">
    <property type="term" value="C:small ribosomal subunit"/>
    <property type="evidence" value="ECO:0007669"/>
    <property type="project" value="InterPro"/>
</dbReference>
<evidence type="ECO:0000256" key="6">
    <source>
        <dbReference type="ARBA" id="ARBA00035254"/>
    </source>
</evidence>
<dbReference type="NCBIfam" id="TIGR01017">
    <property type="entry name" value="rpsD_bact"/>
    <property type="match status" value="1"/>
</dbReference>
<name>A0A0H4T9G8_9CHLR</name>
<evidence type="ECO:0000256" key="1">
    <source>
        <dbReference type="ARBA" id="ARBA00007465"/>
    </source>
</evidence>
<dbReference type="InterPro" id="IPR036986">
    <property type="entry name" value="S4_RNA-bd_sf"/>
</dbReference>